<gene>
    <name evidence="1" type="ORF">H6G74_06460</name>
</gene>
<evidence type="ECO:0000313" key="1">
    <source>
        <dbReference type="EMBL" id="MBD2593970.1"/>
    </source>
</evidence>
<name>A0ABR8FRA8_9NOSO</name>
<protein>
    <recommendedName>
        <fullName evidence="3">Glycosyltransferase</fullName>
    </recommendedName>
</protein>
<comment type="caution">
    <text evidence="1">The sequence shown here is derived from an EMBL/GenBank/DDBJ whole genome shotgun (WGS) entry which is preliminary data.</text>
</comment>
<proteinExistence type="predicted"/>
<dbReference type="RefSeq" id="WP_190966892.1">
    <property type="nucleotide sequence ID" value="NZ_JACJTB010000005.1"/>
</dbReference>
<organism evidence="1 2">
    <name type="scientific">Nostoc spongiaeforme FACHB-130</name>
    <dbReference type="NCBI Taxonomy" id="1357510"/>
    <lineage>
        <taxon>Bacteria</taxon>
        <taxon>Bacillati</taxon>
        <taxon>Cyanobacteriota</taxon>
        <taxon>Cyanophyceae</taxon>
        <taxon>Nostocales</taxon>
        <taxon>Nostocaceae</taxon>
        <taxon>Nostoc</taxon>
    </lineage>
</organism>
<evidence type="ECO:0000313" key="2">
    <source>
        <dbReference type="Proteomes" id="UP000603457"/>
    </source>
</evidence>
<dbReference type="EMBL" id="JACJTB010000005">
    <property type="protein sequence ID" value="MBD2593970.1"/>
    <property type="molecule type" value="Genomic_DNA"/>
</dbReference>
<reference evidence="1 2" key="1">
    <citation type="journal article" date="2020" name="ISME J.">
        <title>Comparative genomics reveals insights into cyanobacterial evolution and habitat adaptation.</title>
        <authorList>
            <person name="Chen M.Y."/>
            <person name="Teng W.K."/>
            <person name="Zhao L."/>
            <person name="Hu C.X."/>
            <person name="Zhou Y.K."/>
            <person name="Han B.P."/>
            <person name="Song L.R."/>
            <person name="Shu W.S."/>
        </authorList>
    </citation>
    <scope>NUCLEOTIDE SEQUENCE [LARGE SCALE GENOMIC DNA]</scope>
    <source>
        <strain evidence="1 2">FACHB-130</strain>
    </source>
</reference>
<sequence>MKQQRICLVSPGHVASNPRLVKEANALHEAGFQVRVVAGDYMAAIRPLDQTILSEAPWAWVQVGLGSKPSYLARRLWQDVARRIAKTGWIPDISMAIWAHSLVSFQLAKAAVVEPADLYIAHNLAALPAAAIAAERHRAKLGFDAEDFHTGELPDTPEYQGEIAVRDRIERTFLPRCQHLTAASPGIAAAYAKRYSVHMEPILNVCPLSEAPTSPNQPQASEPSLYWFSQTIGPGRGIESIVQAMGQMQTPVHLHLRGLLAAEYSEQLMALGQKVGVGDRLHILPPAPPSEMVRLAAPHDMGLCLELTQPLNRAICLTNKIFTYLLAGIPLLISKTPAQEEIYQQLKAAALLVNIEEPTTIAIALDDWFSHPDKFQQARVKAWELGRRFYNWDVEKQKFLHLIDRVLA</sequence>
<evidence type="ECO:0008006" key="3">
    <source>
        <dbReference type="Google" id="ProtNLM"/>
    </source>
</evidence>
<dbReference type="SUPFAM" id="SSF53756">
    <property type="entry name" value="UDP-Glycosyltransferase/glycogen phosphorylase"/>
    <property type="match status" value="1"/>
</dbReference>
<dbReference type="Proteomes" id="UP000603457">
    <property type="component" value="Unassembled WGS sequence"/>
</dbReference>
<keyword evidence="2" id="KW-1185">Reference proteome</keyword>
<dbReference type="Gene3D" id="3.40.50.2000">
    <property type="entry name" value="Glycogen Phosphorylase B"/>
    <property type="match status" value="2"/>
</dbReference>
<accession>A0ABR8FRA8</accession>